<evidence type="ECO:0000313" key="1">
    <source>
        <dbReference type="EMBL" id="MFD3393395.1"/>
    </source>
</evidence>
<dbReference type="Proteomes" id="UP001598138">
    <property type="component" value="Unassembled WGS sequence"/>
</dbReference>
<sequence length="322" mass="37584">MNKEKLNIYTLWVSLDSNKDSYNLRQLNETNLWIFKNQENQFGFLITNTLGTFNYTYRNINVEWKSQLEDLKSKNKLKHCLVINSNTNIDSILFCSAFSTIFEGFENNHQFKISEIELALNKIEQITLKENYEFFEIIGAWGELYLLNFLITISNNPNSLVNLVNAWEGISSRSIIDFNFTSKKIKIEVKTTTENIRQHHFQNISQVTNESGVEGYLASLCISINESGKSNNELVENIYDKLPENLVLLFEEKLKLRGKVCFNDKFMFQLNELKPLEIYEFKNVPKPLLTDDITKVEWNSILEKTHSLNSNLKNDLLKYIAN</sequence>
<dbReference type="RefSeq" id="WP_377982021.1">
    <property type="nucleotide sequence ID" value="NZ_JBBKXZ010000001.1"/>
</dbReference>
<protein>
    <submittedName>
        <fullName evidence="1">PD-(D/E)XK motif protein</fullName>
    </submittedName>
</protein>
<proteinExistence type="predicted"/>
<dbReference type="InterPro" id="IPR025534">
    <property type="entry name" value="DUF4420"/>
</dbReference>
<name>A0ABW6D8Z5_9BACT</name>
<evidence type="ECO:0000313" key="2">
    <source>
        <dbReference type="Proteomes" id="UP001598138"/>
    </source>
</evidence>
<dbReference type="EMBL" id="JBBKXZ010000001">
    <property type="protein sequence ID" value="MFD3393395.1"/>
    <property type="molecule type" value="Genomic_DNA"/>
</dbReference>
<organism evidence="1 2">
    <name type="scientific">Aquirufa avitistagni</name>
    <dbReference type="NCBI Taxonomy" id="3104728"/>
    <lineage>
        <taxon>Bacteria</taxon>
        <taxon>Pseudomonadati</taxon>
        <taxon>Bacteroidota</taxon>
        <taxon>Cytophagia</taxon>
        <taxon>Cytophagales</taxon>
        <taxon>Flectobacillaceae</taxon>
        <taxon>Aquirufa</taxon>
    </lineage>
</organism>
<gene>
    <name evidence="1" type="ORF">U0R10_02060</name>
</gene>
<reference evidence="1 2" key="1">
    <citation type="submission" date="2024-03" db="EMBL/GenBank/DDBJ databases">
        <title>Aquirufa genome sequencing.</title>
        <authorList>
            <person name="Pitt A."/>
            <person name="Hahn M.W."/>
        </authorList>
    </citation>
    <scope>NUCLEOTIDE SEQUENCE [LARGE SCALE GENOMIC DNA]</scope>
    <source>
        <strain evidence="1 2">OSTEICH-129V</strain>
    </source>
</reference>
<comment type="caution">
    <text evidence="1">The sequence shown here is derived from an EMBL/GenBank/DDBJ whole genome shotgun (WGS) entry which is preliminary data.</text>
</comment>
<dbReference type="Pfam" id="PF14390">
    <property type="entry name" value="DUF4420"/>
    <property type="match status" value="1"/>
</dbReference>
<accession>A0ABW6D8Z5</accession>
<keyword evidence="2" id="KW-1185">Reference proteome</keyword>